<gene>
    <name evidence="6 8" type="primary">rsmH</name>
    <name evidence="8" type="ORF">D5R93_05100</name>
</gene>
<protein>
    <recommendedName>
        <fullName evidence="6">Ribosomal RNA small subunit methyltransferase H</fullName>
        <ecNumber evidence="6">2.1.1.199</ecNumber>
    </recommendedName>
    <alternativeName>
        <fullName evidence="6">16S rRNA m(4)C1402 methyltransferase</fullName>
    </alternativeName>
    <alternativeName>
        <fullName evidence="6">rRNA (cytosine-N(4)-)-methyltransferase RsmH</fullName>
    </alternativeName>
</protein>
<keyword evidence="5 6" id="KW-0949">S-adenosyl-L-methionine</keyword>
<name>A0ABN5PRR3_9ACTO</name>
<feature type="binding site" evidence="6">
    <location>
        <position position="198"/>
    </location>
    <ligand>
        <name>S-adenosyl-L-methionine</name>
        <dbReference type="ChEBI" id="CHEBI:59789"/>
    </ligand>
</feature>
<comment type="catalytic activity">
    <reaction evidence="6">
        <text>cytidine(1402) in 16S rRNA + S-adenosyl-L-methionine = N(4)-methylcytidine(1402) in 16S rRNA + S-adenosyl-L-homocysteine + H(+)</text>
        <dbReference type="Rhea" id="RHEA:42928"/>
        <dbReference type="Rhea" id="RHEA-COMP:10286"/>
        <dbReference type="Rhea" id="RHEA-COMP:10287"/>
        <dbReference type="ChEBI" id="CHEBI:15378"/>
        <dbReference type="ChEBI" id="CHEBI:57856"/>
        <dbReference type="ChEBI" id="CHEBI:59789"/>
        <dbReference type="ChEBI" id="CHEBI:74506"/>
        <dbReference type="ChEBI" id="CHEBI:82748"/>
        <dbReference type="EC" id="2.1.1.199"/>
    </reaction>
</comment>
<feature type="compositionally biased region" description="Basic and acidic residues" evidence="7">
    <location>
        <begin position="21"/>
        <end position="35"/>
    </location>
</feature>
<dbReference type="SUPFAM" id="SSF53335">
    <property type="entry name" value="S-adenosyl-L-methionine-dependent methyltransferases"/>
    <property type="match status" value="1"/>
</dbReference>
<evidence type="ECO:0000256" key="4">
    <source>
        <dbReference type="ARBA" id="ARBA00022679"/>
    </source>
</evidence>
<proteinExistence type="inferred from homology"/>
<dbReference type="InterPro" id="IPR002903">
    <property type="entry name" value="RsmH"/>
</dbReference>
<evidence type="ECO:0000256" key="3">
    <source>
        <dbReference type="ARBA" id="ARBA00022603"/>
    </source>
</evidence>
<feature type="region of interest" description="Disordered" evidence="7">
    <location>
        <begin position="76"/>
        <end position="100"/>
    </location>
</feature>
<dbReference type="NCBIfam" id="TIGR00006">
    <property type="entry name" value="16S rRNA (cytosine(1402)-N(4))-methyltransferase RsmH"/>
    <property type="match status" value="1"/>
</dbReference>
<feature type="binding site" evidence="6">
    <location>
        <position position="233"/>
    </location>
    <ligand>
        <name>S-adenosyl-L-methionine</name>
        <dbReference type="ChEBI" id="CHEBI:59789"/>
    </ligand>
</feature>
<evidence type="ECO:0000313" key="9">
    <source>
        <dbReference type="Proteomes" id="UP000273001"/>
    </source>
</evidence>
<feature type="region of interest" description="Disordered" evidence="7">
    <location>
        <begin position="10"/>
        <end position="40"/>
    </location>
</feature>
<evidence type="ECO:0000256" key="2">
    <source>
        <dbReference type="ARBA" id="ARBA00022552"/>
    </source>
</evidence>
<evidence type="ECO:0000313" key="8">
    <source>
        <dbReference type="EMBL" id="AYD89587.1"/>
    </source>
</evidence>
<dbReference type="PANTHER" id="PTHR11265">
    <property type="entry name" value="S-ADENOSYL-METHYLTRANSFERASE MRAW"/>
    <property type="match status" value="1"/>
</dbReference>
<dbReference type="EC" id="2.1.1.199" evidence="6"/>
<evidence type="ECO:0000256" key="5">
    <source>
        <dbReference type="ARBA" id="ARBA00022691"/>
    </source>
</evidence>
<keyword evidence="2 6" id="KW-0698">rRNA processing</keyword>
<comment type="similarity">
    <text evidence="1 6">Belongs to the methyltransferase superfamily. RsmH family.</text>
</comment>
<feature type="binding site" evidence="6">
    <location>
        <position position="171"/>
    </location>
    <ligand>
        <name>S-adenosyl-L-methionine</name>
        <dbReference type="ChEBI" id="CHEBI:59789"/>
    </ligand>
</feature>
<feature type="region of interest" description="Disordered" evidence="7">
    <location>
        <begin position="432"/>
        <end position="468"/>
    </location>
</feature>
<organism evidence="8 9">
    <name type="scientific">Actinomyces lilanjuaniae</name>
    <dbReference type="NCBI Taxonomy" id="2321394"/>
    <lineage>
        <taxon>Bacteria</taxon>
        <taxon>Bacillati</taxon>
        <taxon>Actinomycetota</taxon>
        <taxon>Actinomycetes</taxon>
        <taxon>Actinomycetales</taxon>
        <taxon>Actinomycetaceae</taxon>
        <taxon>Actinomyces</taxon>
    </lineage>
</organism>
<dbReference type="Gene3D" id="3.40.50.150">
    <property type="entry name" value="Vaccinia Virus protein VP39"/>
    <property type="match status" value="1"/>
</dbReference>
<comment type="function">
    <text evidence="6">Specifically methylates the N4 position of cytidine in position 1402 (C1402) of 16S rRNA.</text>
</comment>
<keyword evidence="4 6" id="KW-0808">Transferase</keyword>
<sequence>MGRHCLERLPGRSGAGLCRHSRGDHPRVLLRRPDGDPPDEVSARCRVRHLFPGAGTTGGVLARWLTGAGALAPAGQTDVAGRQPEGGHAVTAAGTTRLPPQPLQAEDVARRHAPVLLGRCLDLLEPALATADANGEAGRGAPLMVDCTLGMGGHTQAALDRFQGLRVIGIDRDPQALRLAQARLARYGGRFLAVHGTYDQVAEIVREHAPLLAGAADGTVDAVLMDLGVSSLQLDEAARGFAYSRPVPLDMRMDQTTGPTARDLLATEDAASLTWILRVYGEERFASQIARAVVRRREAGNPVTTSQDLADLVRQVVPAASRRSGGHPAKRTFQALRVAVNSELEILETAVPRVLNCLRVGGRVVVESYQSLEDRIVKRALVSGATTRAPHGLPAVPDSDRPYLELLTHGAVRAGPDEVALNPRAASVRLRAAARTRSVQEAPAPEPRGGPYARRTDTSNRRGKAGKR</sequence>
<dbReference type="Gene3D" id="1.10.150.170">
    <property type="entry name" value="Putative methyltransferase TM0872, insert domain"/>
    <property type="match status" value="1"/>
</dbReference>
<dbReference type="PANTHER" id="PTHR11265:SF0">
    <property type="entry name" value="12S RRNA N4-METHYLCYTIDINE METHYLTRANSFERASE"/>
    <property type="match status" value="1"/>
</dbReference>
<keyword evidence="3 6" id="KW-0489">Methyltransferase</keyword>
<keyword evidence="9" id="KW-1185">Reference proteome</keyword>
<accession>A0ABN5PRR3</accession>
<feature type="binding site" evidence="6">
    <location>
        <begin position="152"/>
        <end position="154"/>
    </location>
    <ligand>
        <name>S-adenosyl-L-methionine</name>
        <dbReference type="ChEBI" id="CHEBI:59789"/>
    </ligand>
</feature>
<comment type="subcellular location">
    <subcellularLocation>
        <location evidence="6">Cytoplasm</location>
    </subcellularLocation>
</comment>
<evidence type="ECO:0000256" key="7">
    <source>
        <dbReference type="SAM" id="MobiDB-lite"/>
    </source>
</evidence>
<dbReference type="Proteomes" id="UP000273001">
    <property type="component" value="Chromosome"/>
</dbReference>
<feature type="binding site" evidence="6">
    <location>
        <position position="226"/>
    </location>
    <ligand>
        <name>S-adenosyl-L-methionine</name>
        <dbReference type="ChEBI" id="CHEBI:59789"/>
    </ligand>
</feature>
<evidence type="ECO:0000256" key="6">
    <source>
        <dbReference type="HAMAP-Rule" id="MF_01007"/>
    </source>
</evidence>
<dbReference type="SUPFAM" id="SSF81799">
    <property type="entry name" value="Putative methyltransferase TM0872, insert domain"/>
    <property type="match status" value="1"/>
</dbReference>
<dbReference type="EMBL" id="CP032514">
    <property type="protein sequence ID" value="AYD89587.1"/>
    <property type="molecule type" value="Genomic_DNA"/>
</dbReference>
<dbReference type="InterPro" id="IPR029063">
    <property type="entry name" value="SAM-dependent_MTases_sf"/>
</dbReference>
<evidence type="ECO:0000256" key="1">
    <source>
        <dbReference type="ARBA" id="ARBA00010396"/>
    </source>
</evidence>
<dbReference type="HAMAP" id="MF_01007">
    <property type="entry name" value="16SrRNA_methyltr_H"/>
    <property type="match status" value="1"/>
</dbReference>
<keyword evidence="6" id="KW-0963">Cytoplasm</keyword>
<dbReference type="Pfam" id="PF01795">
    <property type="entry name" value="Methyltransf_5"/>
    <property type="match status" value="1"/>
</dbReference>
<reference evidence="8 9" key="1">
    <citation type="submission" date="2018-09" db="EMBL/GenBank/DDBJ databases">
        <authorList>
            <person name="Li J."/>
        </authorList>
    </citation>
    <scope>NUCLEOTIDE SEQUENCE [LARGE SCALE GENOMIC DNA]</scope>
    <source>
        <strain evidence="8 9">2129</strain>
    </source>
</reference>
<dbReference type="InterPro" id="IPR023397">
    <property type="entry name" value="SAM-dep_MeTrfase_MraW_recog"/>
</dbReference>